<keyword evidence="1" id="KW-0175">Coiled coil</keyword>
<gene>
    <name evidence="3" type="ORF">BRAN1462_LOCUS2939</name>
</gene>
<reference evidence="3" key="1">
    <citation type="submission" date="2021-01" db="EMBL/GenBank/DDBJ databases">
        <authorList>
            <person name="Corre E."/>
            <person name="Pelletier E."/>
            <person name="Niang G."/>
            <person name="Scheremetjew M."/>
            <person name="Finn R."/>
            <person name="Kale V."/>
            <person name="Holt S."/>
            <person name="Cochrane G."/>
            <person name="Meng A."/>
            <person name="Brown T."/>
            <person name="Cohen L."/>
        </authorList>
    </citation>
    <scope>NUCLEOTIDE SEQUENCE</scope>
    <source>
        <strain evidence="3">RCC3387</strain>
    </source>
</reference>
<feature type="region of interest" description="Disordered" evidence="2">
    <location>
        <begin position="1"/>
        <end position="29"/>
    </location>
</feature>
<evidence type="ECO:0000256" key="1">
    <source>
        <dbReference type="SAM" id="Coils"/>
    </source>
</evidence>
<name>A0A7S2HL42_9DINO</name>
<proteinExistence type="predicted"/>
<feature type="coiled-coil region" evidence="1">
    <location>
        <begin position="75"/>
        <end position="119"/>
    </location>
</feature>
<evidence type="ECO:0000256" key="2">
    <source>
        <dbReference type="SAM" id="MobiDB-lite"/>
    </source>
</evidence>
<accession>A0A7S2HL42</accession>
<dbReference type="EMBL" id="HBGW01004402">
    <property type="protein sequence ID" value="CAD9493621.1"/>
    <property type="molecule type" value="Transcribed_RNA"/>
</dbReference>
<sequence>MPPPMSLMSDRDFAGYGGPGQRDFGSHGELGKSRDLILSYKAGKSLEDALEAESRALDGVKVTIHGMRERIQAGVQKIHRDEQHLRREHEKLDEDREDVRAREMDIARLREELAAIQQQGCFSCCTRPQVALDVTFPP</sequence>
<dbReference type="AlphaFoldDB" id="A0A7S2HL42"/>
<protein>
    <submittedName>
        <fullName evidence="3">Uncharacterized protein</fullName>
    </submittedName>
</protein>
<organism evidence="3">
    <name type="scientific">Zooxanthella nutricula</name>
    <dbReference type="NCBI Taxonomy" id="1333877"/>
    <lineage>
        <taxon>Eukaryota</taxon>
        <taxon>Sar</taxon>
        <taxon>Alveolata</taxon>
        <taxon>Dinophyceae</taxon>
        <taxon>Peridiniales</taxon>
        <taxon>Peridiniales incertae sedis</taxon>
        <taxon>Zooxanthella</taxon>
    </lineage>
</organism>
<evidence type="ECO:0000313" key="3">
    <source>
        <dbReference type="EMBL" id="CAD9493621.1"/>
    </source>
</evidence>